<dbReference type="InterPro" id="IPR050990">
    <property type="entry name" value="UPF0237/GcvR_regulator"/>
</dbReference>
<feature type="domain" description="ACT" evidence="1">
    <location>
        <begin position="100"/>
        <end position="180"/>
    </location>
</feature>
<dbReference type="EMBL" id="JBHSCR010000035">
    <property type="protein sequence ID" value="MFC4349639.1"/>
    <property type="molecule type" value="Genomic_DNA"/>
</dbReference>
<evidence type="ECO:0000313" key="3">
    <source>
        <dbReference type="Proteomes" id="UP001595776"/>
    </source>
</evidence>
<comment type="caution">
    <text evidence="2">The sequence shown here is derived from an EMBL/GenBank/DDBJ whole genome shotgun (WGS) entry which is preliminary data.</text>
</comment>
<evidence type="ECO:0000259" key="1">
    <source>
        <dbReference type="PROSITE" id="PS51671"/>
    </source>
</evidence>
<evidence type="ECO:0000313" key="2">
    <source>
        <dbReference type="EMBL" id="MFC4349639.1"/>
    </source>
</evidence>
<dbReference type="PANTHER" id="PTHR34875:SF6">
    <property type="entry name" value="UPF0237 PROTEIN MJ1558"/>
    <property type="match status" value="1"/>
</dbReference>
<keyword evidence="3" id="KW-1185">Reference proteome</keyword>
<dbReference type="PANTHER" id="PTHR34875">
    <property type="entry name" value="UPF0237 PROTEIN MJ1558"/>
    <property type="match status" value="1"/>
</dbReference>
<reference evidence="3" key="1">
    <citation type="journal article" date="2019" name="Int. J. Syst. Evol. Microbiol.">
        <title>The Global Catalogue of Microorganisms (GCM) 10K type strain sequencing project: providing services to taxonomists for standard genome sequencing and annotation.</title>
        <authorList>
            <consortium name="The Broad Institute Genomics Platform"/>
            <consortium name="The Broad Institute Genome Sequencing Center for Infectious Disease"/>
            <person name="Wu L."/>
            <person name="Ma J."/>
        </authorList>
    </citation>
    <scope>NUCLEOTIDE SEQUENCE [LARGE SCALE GENOMIC DNA]</scope>
    <source>
        <strain evidence="3">CGMCC 1.15304</strain>
    </source>
</reference>
<name>A0ABV8UGP1_9PROT</name>
<dbReference type="Gene3D" id="3.30.70.260">
    <property type="match status" value="2"/>
</dbReference>
<dbReference type="SUPFAM" id="SSF55021">
    <property type="entry name" value="ACT-like"/>
    <property type="match status" value="2"/>
</dbReference>
<dbReference type="InterPro" id="IPR045865">
    <property type="entry name" value="ACT-like_dom_sf"/>
</dbReference>
<accession>A0ABV8UGP1</accession>
<sequence length="180" mass="19265">MTAQNPTSFLISIIGRDQTGLVSEVTGYLFEIGANLADSSFAVLGEAFEFSCVATFDAEADQGELEKGLAALELLAGARITVSAFGYDLERSDSGEITHLVEIKGGDRPGLVARISEVLVDYDANIVRMSSRRVPLDDGSYDYRTRFAVNVPKGREGALEAALYNTAGSLRLECSLEAVS</sequence>
<gene>
    <name evidence="2" type="ORF">ACFO5Q_17445</name>
</gene>
<dbReference type="Pfam" id="PF01842">
    <property type="entry name" value="ACT"/>
    <property type="match status" value="1"/>
</dbReference>
<protein>
    <submittedName>
        <fullName evidence="2">Glycine cleavage system protein R</fullName>
    </submittedName>
</protein>
<dbReference type="InterPro" id="IPR002912">
    <property type="entry name" value="ACT_dom"/>
</dbReference>
<organism evidence="2 3">
    <name type="scientific">Kordiimonas lipolytica</name>
    <dbReference type="NCBI Taxonomy" id="1662421"/>
    <lineage>
        <taxon>Bacteria</taxon>
        <taxon>Pseudomonadati</taxon>
        <taxon>Pseudomonadota</taxon>
        <taxon>Alphaproteobacteria</taxon>
        <taxon>Kordiimonadales</taxon>
        <taxon>Kordiimonadaceae</taxon>
        <taxon>Kordiimonas</taxon>
    </lineage>
</organism>
<dbReference type="Proteomes" id="UP001595776">
    <property type="component" value="Unassembled WGS sequence"/>
</dbReference>
<dbReference type="Pfam" id="PF13740">
    <property type="entry name" value="ACT_6"/>
    <property type="match status" value="1"/>
</dbReference>
<proteinExistence type="predicted"/>
<dbReference type="PROSITE" id="PS51671">
    <property type="entry name" value="ACT"/>
    <property type="match status" value="1"/>
</dbReference>
<dbReference type="RefSeq" id="WP_068144827.1">
    <property type="nucleotide sequence ID" value="NZ_JBHSCR010000035.1"/>
</dbReference>
<dbReference type="CDD" id="cd02116">
    <property type="entry name" value="ACT"/>
    <property type="match status" value="1"/>
</dbReference>